<feature type="domain" description="DNA ligase ATP-dependent C-terminal" evidence="2">
    <location>
        <begin position="262"/>
        <end position="346"/>
    </location>
</feature>
<dbReference type="Gene3D" id="2.40.50.140">
    <property type="entry name" value="Nucleic acid-binding proteins"/>
    <property type="match status" value="1"/>
</dbReference>
<dbReference type="InterPro" id="IPR012340">
    <property type="entry name" value="NA-bd_OB-fold"/>
</dbReference>
<feature type="transmembrane region" description="Helical" evidence="1">
    <location>
        <begin position="120"/>
        <end position="145"/>
    </location>
</feature>
<keyword evidence="1" id="KW-0812">Transmembrane</keyword>
<protein>
    <recommendedName>
        <fullName evidence="2">DNA ligase ATP-dependent C-terminal domain-containing protein</fullName>
    </recommendedName>
</protein>
<keyword evidence="1" id="KW-0472">Membrane</keyword>
<accession>A0A3B1DIN3</accession>
<gene>
    <name evidence="3" type="ORF">MNBD_PLANCTO02-3095</name>
</gene>
<evidence type="ECO:0000259" key="2">
    <source>
        <dbReference type="Pfam" id="PF04679"/>
    </source>
</evidence>
<dbReference type="AlphaFoldDB" id="A0A3B1DIN3"/>
<dbReference type="GO" id="GO:0006310">
    <property type="term" value="P:DNA recombination"/>
    <property type="evidence" value="ECO:0007669"/>
    <property type="project" value="InterPro"/>
</dbReference>
<feature type="transmembrane region" description="Helical" evidence="1">
    <location>
        <begin position="181"/>
        <end position="200"/>
    </location>
</feature>
<evidence type="ECO:0000313" key="3">
    <source>
        <dbReference type="EMBL" id="VAX35868.1"/>
    </source>
</evidence>
<evidence type="ECO:0000256" key="1">
    <source>
        <dbReference type="SAM" id="Phobius"/>
    </source>
</evidence>
<reference evidence="3" key="1">
    <citation type="submission" date="2018-06" db="EMBL/GenBank/DDBJ databases">
        <authorList>
            <person name="Zhirakovskaya E."/>
        </authorList>
    </citation>
    <scope>NUCLEOTIDE SEQUENCE</scope>
</reference>
<feature type="transmembrane region" description="Helical" evidence="1">
    <location>
        <begin position="88"/>
        <end position="108"/>
    </location>
</feature>
<dbReference type="InterPro" id="IPR012309">
    <property type="entry name" value="DNA_ligase_ATP-dep_C"/>
</dbReference>
<organism evidence="3">
    <name type="scientific">hydrothermal vent metagenome</name>
    <dbReference type="NCBI Taxonomy" id="652676"/>
    <lineage>
        <taxon>unclassified sequences</taxon>
        <taxon>metagenomes</taxon>
        <taxon>ecological metagenomes</taxon>
    </lineage>
</organism>
<sequence>MITPTINTTKNNKQANDPQEDLVAAEPIAEITCDKCETTDSWEGGSWCPVCGYYPLGGKFIHIGVMGEEALTNQGDEPENFWQAVPRWGWELFAGVIVIAAVSLTVTLSQEAGSSLRSWWAVIQAALGAMAFFVAHFRVFFLAIIHSERFSPISWLVEPIQIWKPIFKKAFEYQWYIRLSIWGQTAALLALVLVGGLNYAGLFKDDWGIKGVANMELVGAIEDAEEDTENQVEKKLSKKTAKKTESLYSADCVVIGFTRDNEGNFRELLIASTTDSQLQYVGRLKASDLPPQELQEINRLLKKIPLREKPVVKTVYNGIWLKPQMMLKVGYDKLTATSRFKKIKFQSLLREEK</sequence>
<dbReference type="Pfam" id="PF04679">
    <property type="entry name" value="DNA_ligase_A_C"/>
    <property type="match status" value="1"/>
</dbReference>
<proteinExistence type="predicted"/>
<dbReference type="EMBL" id="UOGL01000015">
    <property type="protein sequence ID" value="VAX35868.1"/>
    <property type="molecule type" value="Genomic_DNA"/>
</dbReference>
<dbReference type="GO" id="GO:0003910">
    <property type="term" value="F:DNA ligase (ATP) activity"/>
    <property type="evidence" value="ECO:0007669"/>
    <property type="project" value="InterPro"/>
</dbReference>
<dbReference type="GO" id="GO:0006281">
    <property type="term" value="P:DNA repair"/>
    <property type="evidence" value="ECO:0007669"/>
    <property type="project" value="InterPro"/>
</dbReference>
<name>A0A3B1DIN3_9ZZZZ</name>
<keyword evidence="1" id="KW-1133">Transmembrane helix</keyword>